<gene>
    <name evidence="2" type="ORF">NCGR_LOCUS51888</name>
    <name evidence="3" type="ORF">NCGR_LOCUS51968</name>
</gene>
<sequence length="92" mass="10520">MNKPAKVNVTNGSYTNETTDSSNGYSPEKHLKVDRKFLPIHSRQEMVFSDEYKPISKPIKKVGEELQPIKKVEACVSIFPMYNLAIHLIWIA</sequence>
<evidence type="ECO:0000313" key="2">
    <source>
        <dbReference type="EMBL" id="CAD6268583.1"/>
    </source>
</evidence>
<dbReference type="Proteomes" id="UP000604825">
    <property type="component" value="Unassembled WGS sequence"/>
</dbReference>
<name>A0A811REF4_9POAL</name>
<feature type="region of interest" description="Disordered" evidence="1">
    <location>
        <begin position="1"/>
        <end position="28"/>
    </location>
</feature>
<evidence type="ECO:0000313" key="4">
    <source>
        <dbReference type="Proteomes" id="UP000604825"/>
    </source>
</evidence>
<accession>A0A811REF4</accession>
<dbReference type="EMBL" id="CAJGYO010000014">
    <property type="protein sequence ID" value="CAD6268583.1"/>
    <property type="molecule type" value="Genomic_DNA"/>
</dbReference>
<proteinExistence type="predicted"/>
<comment type="caution">
    <text evidence="3">The sequence shown here is derived from an EMBL/GenBank/DDBJ whole genome shotgun (WGS) entry which is preliminary data.</text>
</comment>
<evidence type="ECO:0000313" key="3">
    <source>
        <dbReference type="EMBL" id="CAD6268663.1"/>
    </source>
</evidence>
<evidence type="ECO:0000256" key="1">
    <source>
        <dbReference type="SAM" id="MobiDB-lite"/>
    </source>
</evidence>
<reference evidence="3" key="1">
    <citation type="submission" date="2020-10" db="EMBL/GenBank/DDBJ databases">
        <authorList>
            <person name="Han B."/>
            <person name="Lu T."/>
            <person name="Zhao Q."/>
            <person name="Huang X."/>
            <person name="Zhao Y."/>
        </authorList>
    </citation>
    <scope>NUCLEOTIDE SEQUENCE</scope>
</reference>
<keyword evidence="4" id="KW-1185">Reference proteome</keyword>
<dbReference type="AlphaFoldDB" id="A0A811REF4"/>
<protein>
    <submittedName>
        <fullName evidence="3">Uncharacterized protein</fullName>
    </submittedName>
</protein>
<feature type="compositionally biased region" description="Polar residues" evidence="1">
    <location>
        <begin position="8"/>
        <end position="25"/>
    </location>
</feature>
<dbReference type="EMBL" id="CAJGYO010000014">
    <property type="protein sequence ID" value="CAD6268663.1"/>
    <property type="molecule type" value="Genomic_DNA"/>
</dbReference>
<organism evidence="3 4">
    <name type="scientific">Miscanthus lutarioriparius</name>
    <dbReference type="NCBI Taxonomy" id="422564"/>
    <lineage>
        <taxon>Eukaryota</taxon>
        <taxon>Viridiplantae</taxon>
        <taxon>Streptophyta</taxon>
        <taxon>Embryophyta</taxon>
        <taxon>Tracheophyta</taxon>
        <taxon>Spermatophyta</taxon>
        <taxon>Magnoliopsida</taxon>
        <taxon>Liliopsida</taxon>
        <taxon>Poales</taxon>
        <taxon>Poaceae</taxon>
        <taxon>PACMAD clade</taxon>
        <taxon>Panicoideae</taxon>
        <taxon>Andropogonodae</taxon>
        <taxon>Andropogoneae</taxon>
        <taxon>Saccharinae</taxon>
        <taxon>Miscanthus</taxon>
    </lineage>
</organism>